<keyword evidence="3" id="KW-1185">Reference proteome</keyword>
<feature type="region of interest" description="Disordered" evidence="1">
    <location>
        <begin position="1"/>
        <end position="22"/>
    </location>
</feature>
<sequence>MFSSFNPDAIRTPYGLHTPEKSNPTALAWMSVGAGDEWTSHARAKGDAADQAARSASQDSDIARTVARELSPGFHQPGPDYVRQKYNEPLEVNEFPVEEKKEKSPSRSPHFYRKGTTPDQSPTPSPTASPTLVKNTSFSSKSPAATATAPTKPAGKENKTPAAESVKGMTKAASKLSLRQEARLPEAPPAVKPATISSYPSNGQIHSQYHGYYVKADVKMPPPEDPIGAEDDLHPSSLACLPPPAKPIWAPAPKALPAAGPPPAPVKEAAKAPEPAKPKRAESTKPRSLADTKKASMEIASETLEEESFSARGKDTTLYSGVILGEERRRENSTREKTKETSLEPMVFIEEEQLDCGAAEGQLRPCPTVWGVHTIALDQKVRWSEPSGGHRYANERRAPNLNQLPFHRSSLLGRGTPCGRRRAEDSSAAELQKVGSGFHLYFILDR</sequence>
<dbReference type="EMBL" id="SRLO01000388">
    <property type="protein sequence ID" value="TNN58133.1"/>
    <property type="molecule type" value="Genomic_DNA"/>
</dbReference>
<evidence type="ECO:0000313" key="3">
    <source>
        <dbReference type="Proteomes" id="UP000314294"/>
    </source>
</evidence>
<reference evidence="2 3" key="1">
    <citation type="submission" date="2019-03" db="EMBL/GenBank/DDBJ databases">
        <title>First draft genome of Liparis tanakae, snailfish: a comprehensive survey of snailfish specific genes.</title>
        <authorList>
            <person name="Kim W."/>
            <person name="Song I."/>
            <person name="Jeong J.-H."/>
            <person name="Kim D."/>
            <person name="Kim S."/>
            <person name="Ryu S."/>
            <person name="Song J.Y."/>
            <person name="Lee S.K."/>
        </authorList>
    </citation>
    <scope>NUCLEOTIDE SEQUENCE [LARGE SCALE GENOMIC DNA]</scope>
    <source>
        <tissue evidence="2">Muscle</tissue>
    </source>
</reference>
<feature type="compositionally biased region" description="Low complexity" evidence="1">
    <location>
        <begin position="139"/>
        <end position="153"/>
    </location>
</feature>
<dbReference type="GO" id="GO:0005789">
    <property type="term" value="C:endoplasmic reticulum membrane"/>
    <property type="evidence" value="ECO:0007669"/>
    <property type="project" value="TreeGrafter"/>
</dbReference>
<accession>A0A4Z2GZC9</accession>
<dbReference type="Proteomes" id="UP000314294">
    <property type="component" value="Unassembled WGS sequence"/>
</dbReference>
<dbReference type="PANTHER" id="PTHR23085">
    <property type="entry name" value="GH28348P"/>
    <property type="match status" value="1"/>
</dbReference>
<dbReference type="AlphaFoldDB" id="A0A4Z2GZC9"/>
<organism evidence="2 3">
    <name type="scientific">Liparis tanakae</name>
    <name type="common">Tanaka's snailfish</name>
    <dbReference type="NCBI Taxonomy" id="230148"/>
    <lineage>
        <taxon>Eukaryota</taxon>
        <taxon>Metazoa</taxon>
        <taxon>Chordata</taxon>
        <taxon>Craniata</taxon>
        <taxon>Vertebrata</taxon>
        <taxon>Euteleostomi</taxon>
        <taxon>Actinopterygii</taxon>
        <taxon>Neopterygii</taxon>
        <taxon>Teleostei</taxon>
        <taxon>Neoteleostei</taxon>
        <taxon>Acanthomorphata</taxon>
        <taxon>Eupercaria</taxon>
        <taxon>Perciformes</taxon>
        <taxon>Cottioidei</taxon>
        <taxon>Cottales</taxon>
        <taxon>Liparidae</taxon>
        <taxon>Liparis</taxon>
    </lineage>
</organism>
<dbReference type="PANTHER" id="PTHR23085:SF6">
    <property type="entry name" value="JUNCTOPHILIN-1"/>
    <property type="match status" value="1"/>
</dbReference>
<feature type="region of interest" description="Disordered" evidence="1">
    <location>
        <begin position="216"/>
        <end position="294"/>
    </location>
</feature>
<dbReference type="InterPro" id="IPR017191">
    <property type="entry name" value="Junctophilin"/>
</dbReference>
<dbReference type="GO" id="GO:0030314">
    <property type="term" value="C:junctional membrane complex"/>
    <property type="evidence" value="ECO:0007669"/>
    <property type="project" value="InterPro"/>
</dbReference>
<feature type="compositionally biased region" description="Low complexity" evidence="1">
    <location>
        <begin position="247"/>
        <end position="258"/>
    </location>
</feature>
<feature type="compositionally biased region" description="Low complexity" evidence="1">
    <location>
        <begin position="49"/>
        <end position="64"/>
    </location>
</feature>
<comment type="caution">
    <text evidence="2">The sequence shown here is derived from an EMBL/GenBank/DDBJ whole genome shotgun (WGS) entry which is preliminary data.</text>
</comment>
<gene>
    <name evidence="2" type="primary">Jph1_0</name>
    <name evidence="2" type="ORF">EYF80_031656</name>
</gene>
<name>A0A4Z2GZC9_9TELE</name>
<evidence type="ECO:0000256" key="1">
    <source>
        <dbReference type="SAM" id="MobiDB-lite"/>
    </source>
</evidence>
<feature type="compositionally biased region" description="Basic and acidic residues" evidence="1">
    <location>
        <begin position="268"/>
        <end position="294"/>
    </location>
</feature>
<protein>
    <submittedName>
        <fullName evidence="2">Junctophilin-1</fullName>
    </submittedName>
</protein>
<dbReference type="OrthoDB" id="284854at2759"/>
<dbReference type="GO" id="GO:0016529">
    <property type="term" value="C:sarcoplasmic reticulum"/>
    <property type="evidence" value="ECO:0007669"/>
    <property type="project" value="TreeGrafter"/>
</dbReference>
<dbReference type="GO" id="GO:0005886">
    <property type="term" value="C:plasma membrane"/>
    <property type="evidence" value="ECO:0007669"/>
    <property type="project" value="TreeGrafter"/>
</dbReference>
<evidence type="ECO:0000313" key="2">
    <source>
        <dbReference type="EMBL" id="TNN58133.1"/>
    </source>
</evidence>
<feature type="region of interest" description="Disordered" evidence="1">
    <location>
        <begin position="40"/>
        <end position="202"/>
    </location>
</feature>
<proteinExistence type="predicted"/>